<dbReference type="EMBL" id="JABCUR010000001">
    <property type="protein sequence ID" value="NMW64115.1"/>
    <property type="molecule type" value="Genomic_DNA"/>
</dbReference>
<keyword evidence="9" id="KW-0963">Cytoplasm</keyword>
<feature type="short sequence motif" description="GyrA-box" evidence="9">
    <location>
        <begin position="549"/>
        <end position="555"/>
    </location>
</feature>
<dbReference type="NCBIfam" id="NF004044">
    <property type="entry name" value="PRK05561.1"/>
    <property type="match status" value="1"/>
</dbReference>
<dbReference type="InterPro" id="IPR013760">
    <property type="entry name" value="Topo_IIA-like_dom_sf"/>
</dbReference>
<dbReference type="InterPro" id="IPR013758">
    <property type="entry name" value="Topo_IIA_A/C_ab"/>
</dbReference>
<dbReference type="GO" id="GO:0005737">
    <property type="term" value="C:cytoplasm"/>
    <property type="evidence" value="ECO:0007669"/>
    <property type="project" value="UniProtKB-SubCell"/>
</dbReference>
<comment type="miscellaneous">
    <text evidence="9">Few gyrases are as efficient as E.coli at forming negative supercoils. Not all organisms have 2 type II topoisomerases; in organisms with a single type II topoisomerase this enzyme also has to decatenate newly replicated chromosomes.</text>
</comment>
<dbReference type="InterPro" id="IPR013757">
    <property type="entry name" value="Topo_IIA_A_a_sf"/>
</dbReference>
<sequence length="858" mass="95236">MADNENNPSETSNDSGAPIVSEVEASRVMQVDLEKEMKKSYLDYAMSVIVGRALPDVRDGLKPVHRRVIYTMYDGGYRPNGGFSKCMRVVGDVLGHFHPHGDVSVYDALARLVQPWSMRYPLVAGQGNFGSPGNLGPAAPRYTECKMAALALEMVRDIEEDTVDFMDNYDGRNQEPTVLPSRVPNLLMNGAEGIAVGMATRIPPHNLREVADAAQWYLEHPEASREELLEAAMQRIKGPDFPTGATILGRRGIEDTYRTGRGSIVQRAVVNVEELHGRTCLVATELPYQVNPDNLLMKIAQLTKDGQLQGIADIRDETSDRAGTRLVVVLKRDAVPKVVLNNLFKRTQLQDAFPANMLALVDGVPRTLSLDGFIHYWVVHQVNVIRRRTEFRLRKAQERLHILQGYLAALDALDEVIALIRRSPTVEDARVGLMDLLSVDEVQADAILALQLRRLAALERQKILDEHAELEAKVADFQDILAKPERQRAIVSIELAEIANKWADERKTAIVPFAGEMSVEDLIPEEDMVVTITRGGFAKRTRVDAYRSQRRGGKGVKGAQLREDDQVEHFFTSSSHDWILFFTNFGRVYRAKAYEIPEGGRDSKGQHVANLLAFQPEERIAQVLHISSFEDKEYLVLATKRGFVKKTHLTDYDTNRTGGLIAIKLREDPEGEPDQLVSAVLADDTEDLILVSRDGQSLRFTASDDQLRPMGRSTSGVTGMRFRDDDELLTMDVVRPGADLFVVTEGGYAKRTDLSEYRVQGRGGLGIKVANLVEARGKLVGALVTDEESEVLVIMAGGKIVRSRVDEVSKTGRNTQGVIFSRADGDDRVIAVTLNVDNSGDEEETDSENLSEVDTPSV</sequence>
<evidence type="ECO:0000256" key="1">
    <source>
        <dbReference type="ARBA" id="ARBA00000185"/>
    </source>
</evidence>
<dbReference type="GO" id="GO:0006261">
    <property type="term" value="P:DNA-templated DNA replication"/>
    <property type="evidence" value="ECO:0007669"/>
    <property type="project" value="UniProtKB-UniRule"/>
</dbReference>
<comment type="caution">
    <text evidence="13">The sequence shown here is derived from an EMBL/GenBank/DDBJ whole genome shotgun (WGS) entry which is preliminary data.</text>
</comment>
<dbReference type="NCBIfam" id="TIGR01063">
    <property type="entry name" value="gyrA"/>
    <property type="match status" value="1"/>
</dbReference>
<name>A0A7Y0Y3C2_9ACTO</name>
<feature type="region of interest" description="Disordered" evidence="11">
    <location>
        <begin position="837"/>
        <end position="858"/>
    </location>
</feature>
<feature type="active site" description="O-(5'-phospho-DNA)-tyrosine intermediate" evidence="9 10">
    <location>
        <position position="142"/>
    </location>
</feature>
<dbReference type="HAMAP" id="MF_01897">
    <property type="entry name" value="GyrA"/>
    <property type="match status" value="1"/>
</dbReference>
<evidence type="ECO:0000256" key="10">
    <source>
        <dbReference type="PROSITE-ProRule" id="PRU01384"/>
    </source>
</evidence>
<evidence type="ECO:0000256" key="2">
    <source>
        <dbReference type="ARBA" id="ARBA00008263"/>
    </source>
</evidence>
<dbReference type="Gene3D" id="1.10.268.10">
    <property type="entry name" value="Topoisomerase, domain 3"/>
    <property type="match status" value="1"/>
</dbReference>
<feature type="compositionally biased region" description="Acidic residues" evidence="11">
    <location>
        <begin position="839"/>
        <end position="851"/>
    </location>
</feature>
<dbReference type="FunFam" id="3.30.1360.40:FF:000002">
    <property type="entry name" value="DNA gyrase subunit A"/>
    <property type="match status" value="1"/>
</dbReference>
<dbReference type="InterPro" id="IPR002205">
    <property type="entry name" value="Topo_IIA_dom_A"/>
</dbReference>
<evidence type="ECO:0000256" key="5">
    <source>
        <dbReference type="ARBA" id="ARBA00023029"/>
    </source>
</evidence>
<keyword evidence="3 9" id="KW-0547">Nucleotide-binding</keyword>
<evidence type="ECO:0000256" key="9">
    <source>
        <dbReference type="HAMAP-Rule" id="MF_01897"/>
    </source>
</evidence>
<feature type="region of interest" description="Disordered" evidence="11">
    <location>
        <begin position="1"/>
        <end position="21"/>
    </location>
</feature>
<dbReference type="PROSITE" id="PS52040">
    <property type="entry name" value="TOPO_IIA"/>
    <property type="match status" value="1"/>
</dbReference>
<dbReference type="SUPFAM" id="SSF56719">
    <property type="entry name" value="Type II DNA topoisomerase"/>
    <property type="match status" value="1"/>
</dbReference>
<accession>A0A7Y0Y3C2</accession>
<keyword evidence="7 9" id="KW-0413">Isomerase</keyword>
<dbReference type="InterPro" id="IPR006691">
    <property type="entry name" value="GyrA/parC_rep"/>
</dbReference>
<dbReference type="Pfam" id="PF00521">
    <property type="entry name" value="DNA_topoisoIV"/>
    <property type="match status" value="1"/>
</dbReference>
<dbReference type="CDD" id="cd00187">
    <property type="entry name" value="TOP4c"/>
    <property type="match status" value="1"/>
</dbReference>
<keyword evidence="6 9" id="KW-0238">DNA-binding</keyword>
<dbReference type="GO" id="GO:0006265">
    <property type="term" value="P:DNA topological change"/>
    <property type="evidence" value="ECO:0007669"/>
    <property type="project" value="UniProtKB-UniRule"/>
</dbReference>
<dbReference type="FunFam" id="2.120.10.90:FF:000005">
    <property type="entry name" value="DNA topoisomerase 4 subunit A"/>
    <property type="match status" value="1"/>
</dbReference>
<dbReference type="Proteomes" id="UP000578252">
    <property type="component" value="Unassembled WGS sequence"/>
</dbReference>
<dbReference type="RefSeq" id="WP_169771376.1">
    <property type="nucleotide sequence ID" value="NZ_JABCUR010000001.1"/>
</dbReference>
<keyword evidence="4 9" id="KW-0067">ATP-binding</keyword>
<gene>
    <name evidence="9 13" type="primary">gyrA</name>
    <name evidence="13" type="ORF">HHJ78_00815</name>
</gene>
<dbReference type="NCBIfam" id="NF004043">
    <property type="entry name" value="PRK05560.1"/>
    <property type="match status" value="1"/>
</dbReference>
<dbReference type="AlphaFoldDB" id="A0A7Y0Y3C2"/>
<dbReference type="EC" id="5.6.2.2" evidence="9"/>
<feature type="domain" description="Topo IIA-type catalytic" evidence="12">
    <location>
        <begin position="54"/>
        <end position="522"/>
    </location>
</feature>
<proteinExistence type="inferred from homology"/>
<keyword evidence="5 9" id="KW-0799">Topoisomerase</keyword>
<dbReference type="GO" id="GO:0003677">
    <property type="term" value="F:DNA binding"/>
    <property type="evidence" value="ECO:0007669"/>
    <property type="project" value="UniProtKB-UniRule"/>
</dbReference>
<dbReference type="SMART" id="SM00434">
    <property type="entry name" value="TOP4c"/>
    <property type="match status" value="1"/>
</dbReference>
<evidence type="ECO:0000256" key="6">
    <source>
        <dbReference type="ARBA" id="ARBA00023125"/>
    </source>
</evidence>
<dbReference type="Gene3D" id="3.30.1360.40">
    <property type="match status" value="1"/>
</dbReference>
<feature type="compositionally biased region" description="Polar residues" evidence="11">
    <location>
        <begin position="1"/>
        <end position="15"/>
    </location>
</feature>
<dbReference type="InterPro" id="IPR050220">
    <property type="entry name" value="Type_II_DNA_Topoisomerases"/>
</dbReference>
<evidence type="ECO:0000313" key="14">
    <source>
        <dbReference type="Proteomes" id="UP000578252"/>
    </source>
</evidence>
<dbReference type="Gene3D" id="3.90.199.10">
    <property type="entry name" value="Topoisomerase II, domain 5"/>
    <property type="match status" value="1"/>
</dbReference>
<dbReference type="GO" id="GO:0034335">
    <property type="term" value="F:DNA negative supercoiling activity"/>
    <property type="evidence" value="ECO:0007669"/>
    <property type="project" value="UniProtKB-ARBA"/>
</dbReference>
<comment type="catalytic activity">
    <reaction evidence="1 9 10">
        <text>ATP-dependent breakage, passage and rejoining of double-stranded DNA.</text>
        <dbReference type="EC" id="5.6.2.2"/>
    </reaction>
</comment>
<evidence type="ECO:0000259" key="12">
    <source>
        <dbReference type="PROSITE" id="PS52040"/>
    </source>
</evidence>
<dbReference type="Gene3D" id="2.120.10.90">
    <property type="entry name" value="DNA gyrase/topoisomerase IV, subunit A, C-terminal"/>
    <property type="match status" value="1"/>
</dbReference>
<dbReference type="SUPFAM" id="SSF101904">
    <property type="entry name" value="GyrA/ParC C-terminal domain-like"/>
    <property type="match status" value="1"/>
</dbReference>
<dbReference type="Pfam" id="PF03989">
    <property type="entry name" value="DNA_gyraseA_C"/>
    <property type="match status" value="6"/>
</dbReference>
<comment type="subunit">
    <text evidence="9">Heterotetramer, composed of two GyrA and two GyrB chains. In the heterotetramer, GyrA contains the active site tyrosine that forms a transient covalent intermediate with DNA, while GyrB binds cofactors and catalyzes ATP hydrolysis.</text>
</comment>
<dbReference type="GO" id="GO:0005694">
    <property type="term" value="C:chromosome"/>
    <property type="evidence" value="ECO:0007669"/>
    <property type="project" value="InterPro"/>
</dbReference>
<evidence type="ECO:0000256" key="7">
    <source>
        <dbReference type="ARBA" id="ARBA00023235"/>
    </source>
</evidence>
<reference evidence="13 14" key="1">
    <citation type="submission" date="2020-04" db="EMBL/GenBank/DDBJ databases">
        <title>Antimicrobial susceptibility and clonality of vaginal-derived multi-drug resistant Mobiluncus isolates in China.</title>
        <authorList>
            <person name="Zhang X."/>
        </authorList>
    </citation>
    <scope>NUCLEOTIDE SEQUENCE [LARGE SCALE GENOMIC DNA]</scope>
    <source>
        <strain evidence="13 14">13</strain>
    </source>
</reference>
<comment type="subunit">
    <text evidence="8">Heterotetramer composed of ParC and ParE.</text>
</comment>
<evidence type="ECO:0000256" key="11">
    <source>
        <dbReference type="SAM" id="MobiDB-lite"/>
    </source>
</evidence>
<dbReference type="GO" id="GO:0009330">
    <property type="term" value="C:DNA topoisomerase type II (double strand cut, ATP-hydrolyzing) complex"/>
    <property type="evidence" value="ECO:0007669"/>
    <property type="project" value="TreeGrafter"/>
</dbReference>
<organism evidence="13 14">
    <name type="scientific">Mobiluncus mulieris</name>
    <dbReference type="NCBI Taxonomy" id="2052"/>
    <lineage>
        <taxon>Bacteria</taxon>
        <taxon>Bacillati</taxon>
        <taxon>Actinomycetota</taxon>
        <taxon>Actinomycetes</taxon>
        <taxon>Actinomycetales</taxon>
        <taxon>Actinomycetaceae</taxon>
        <taxon>Mobiluncus</taxon>
    </lineage>
</organism>
<dbReference type="PANTHER" id="PTHR43493:SF5">
    <property type="entry name" value="DNA GYRASE SUBUNIT A, CHLOROPLASTIC_MITOCHONDRIAL"/>
    <property type="match status" value="1"/>
</dbReference>
<dbReference type="PANTHER" id="PTHR43493">
    <property type="entry name" value="DNA GYRASE/TOPOISOMERASE SUBUNIT A"/>
    <property type="match status" value="1"/>
</dbReference>
<evidence type="ECO:0000313" key="13">
    <source>
        <dbReference type="EMBL" id="NMW64115.1"/>
    </source>
</evidence>
<comment type="subcellular location">
    <subcellularLocation>
        <location evidence="9">Cytoplasm</location>
    </subcellularLocation>
</comment>
<comment type="similarity">
    <text evidence="2 9">Belongs to the type II topoisomerase GyrA/ParC subunit family.</text>
</comment>
<dbReference type="InterPro" id="IPR035516">
    <property type="entry name" value="Gyrase/topoIV_suA_C"/>
</dbReference>
<dbReference type="FunFam" id="1.10.268.10:FF:000001">
    <property type="entry name" value="DNA gyrase subunit A"/>
    <property type="match status" value="1"/>
</dbReference>
<dbReference type="InterPro" id="IPR005743">
    <property type="entry name" value="GyrA"/>
</dbReference>
<evidence type="ECO:0000256" key="8">
    <source>
        <dbReference type="ARBA" id="ARBA00063644"/>
    </source>
</evidence>
<dbReference type="GO" id="GO:0005524">
    <property type="term" value="F:ATP binding"/>
    <property type="evidence" value="ECO:0007669"/>
    <property type="project" value="UniProtKB-UniRule"/>
</dbReference>
<comment type="function">
    <text evidence="9">A type II topoisomerase that negatively supercoils closed circular double-stranded (ds) DNA in an ATP-dependent manner to modulate DNA topology and maintain chromosomes in an underwound state. Negative supercoiling favors strand separation, and DNA replication, transcription, recombination and repair, all of which involve strand separation. Also able to catalyze the interconversion of other topological isomers of dsDNA rings, including catenanes and knotted rings. Type II topoisomerases break and join 2 DNA strands simultaneously in an ATP-dependent manner.</text>
</comment>
<evidence type="ECO:0000256" key="4">
    <source>
        <dbReference type="ARBA" id="ARBA00022840"/>
    </source>
</evidence>
<evidence type="ECO:0000256" key="3">
    <source>
        <dbReference type="ARBA" id="ARBA00022741"/>
    </source>
</evidence>
<protein>
    <recommendedName>
        <fullName evidence="9">DNA gyrase subunit A</fullName>
        <ecNumber evidence="9">5.6.2.2</ecNumber>
    </recommendedName>
</protein>